<gene>
    <name evidence="2" type="ORF">IV203_007748</name>
</gene>
<evidence type="ECO:0000313" key="2">
    <source>
        <dbReference type="EMBL" id="KAG7351700.1"/>
    </source>
</evidence>
<evidence type="ECO:0000256" key="1">
    <source>
        <dbReference type="SAM" id="MobiDB-lite"/>
    </source>
</evidence>
<organism evidence="2 3">
    <name type="scientific">Nitzschia inconspicua</name>
    <dbReference type="NCBI Taxonomy" id="303405"/>
    <lineage>
        <taxon>Eukaryota</taxon>
        <taxon>Sar</taxon>
        <taxon>Stramenopiles</taxon>
        <taxon>Ochrophyta</taxon>
        <taxon>Bacillariophyta</taxon>
        <taxon>Bacillariophyceae</taxon>
        <taxon>Bacillariophycidae</taxon>
        <taxon>Bacillariales</taxon>
        <taxon>Bacillariaceae</taxon>
        <taxon>Nitzschia</taxon>
    </lineage>
</organism>
<dbReference type="Proteomes" id="UP000693970">
    <property type="component" value="Unassembled WGS sequence"/>
</dbReference>
<reference evidence="2" key="2">
    <citation type="submission" date="2021-04" db="EMBL/GenBank/DDBJ databases">
        <authorList>
            <person name="Podell S."/>
        </authorList>
    </citation>
    <scope>NUCLEOTIDE SEQUENCE</scope>
    <source>
        <strain evidence="2">Hildebrandi</strain>
    </source>
</reference>
<dbReference type="AlphaFoldDB" id="A0A9K3PLB5"/>
<accession>A0A9K3PLB5</accession>
<name>A0A9K3PLB5_9STRA</name>
<feature type="region of interest" description="Disordered" evidence="1">
    <location>
        <begin position="1"/>
        <end position="37"/>
    </location>
</feature>
<protein>
    <submittedName>
        <fullName evidence="2">Uncharacterized protein</fullName>
    </submittedName>
</protein>
<reference evidence="2" key="1">
    <citation type="journal article" date="2021" name="Sci. Rep.">
        <title>Diploid genomic architecture of Nitzschia inconspicua, an elite biomass production diatom.</title>
        <authorList>
            <person name="Oliver A."/>
            <person name="Podell S."/>
            <person name="Pinowska A."/>
            <person name="Traller J.C."/>
            <person name="Smith S.R."/>
            <person name="McClure R."/>
            <person name="Beliaev A."/>
            <person name="Bohutskyi P."/>
            <person name="Hill E.A."/>
            <person name="Rabines A."/>
            <person name="Zheng H."/>
            <person name="Allen L.Z."/>
            <person name="Kuo A."/>
            <person name="Grigoriev I.V."/>
            <person name="Allen A.E."/>
            <person name="Hazlebeck D."/>
            <person name="Allen E.E."/>
        </authorList>
    </citation>
    <scope>NUCLEOTIDE SEQUENCE</scope>
    <source>
        <strain evidence="2">Hildebrandi</strain>
    </source>
</reference>
<dbReference type="EMBL" id="JAGRRH010000017">
    <property type="protein sequence ID" value="KAG7351700.1"/>
    <property type="molecule type" value="Genomic_DNA"/>
</dbReference>
<evidence type="ECO:0000313" key="3">
    <source>
        <dbReference type="Proteomes" id="UP000693970"/>
    </source>
</evidence>
<comment type="caution">
    <text evidence="2">The sequence shown here is derived from an EMBL/GenBank/DDBJ whole genome shotgun (WGS) entry which is preliminary data.</text>
</comment>
<sequence length="335" mass="36462">MTLTALQSKIHPEHPHIRQNKKMNREPRQQEGETSSCASSFLLVKIENVESLRGSNETNNSDGSSSSSFEDVLALDSDGADTTPADGGTVISDFSGSSQVNGTSVLEFEEQMVFANGEGSLIETNDGDDISMTVTSEAIDECRVSFKDDMVSETVPTNKLLVLQLEEQMVVSCLGSDACSLTVASEAAEVYGTNVNGETIATVRTLGPTVGASSVIAQEKKITTKAFPGSCERYVHFAPDIVKRDDLRNALWQLHQKTHGTHRKTRGREVSSTISFDHAPVLPKRSLPDLLPTNDHQPPYPSVVSSQIGVDQIMTPNHGAKRKEPGYKMSYRVEY</sequence>
<proteinExistence type="predicted"/>
<keyword evidence="3" id="KW-1185">Reference proteome</keyword>